<dbReference type="GO" id="GO:0019646">
    <property type="term" value="P:aerobic electron transport chain"/>
    <property type="evidence" value="ECO:0007669"/>
    <property type="project" value="InterPro"/>
</dbReference>
<evidence type="ECO:0000256" key="6">
    <source>
        <dbReference type="ARBA" id="ARBA00022989"/>
    </source>
</evidence>
<dbReference type="SUPFAM" id="SSF81452">
    <property type="entry name" value="Cytochrome c oxidase subunit III-like"/>
    <property type="match status" value="1"/>
</dbReference>
<evidence type="ECO:0000256" key="8">
    <source>
        <dbReference type="ARBA" id="ARBA00031400"/>
    </source>
</evidence>
<dbReference type="InterPro" id="IPR000298">
    <property type="entry name" value="Cyt_c_oxidase-like_su3"/>
</dbReference>
<dbReference type="Gene3D" id="1.20.120.80">
    <property type="entry name" value="Cytochrome c oxidase, subunit III, four-helix bundle"/>
    <property type="match status" value="1"/>
</dbReference>
<dbReference type="PANTHER" id="PTHR11403:SF7">
    <property type="entry name" value="CYTOCHROME C OXIDASE SUBUNIT 3"/>
    <property type="match status" value="1"/>
</dbReference>
<keyword evidence="5" id="KW-1278">Translocase</keyword>
<evidence type="ECO:0000313" key="14">
    <source>
        <dbReference type="Proteomes" id="UP000494115"/>
    </source>
</evidence>
<keyword evidence="7 11" id="KW-0472">Membrane</keyword>
<evidence type="ECO:0000256" key="3">
    <source>
        <dbReference type="ARBA" id="ARBA00012949"/>
    </source>
</evidence>
<dbReference type="InterPro" id="IPR024791">
    <property type="entry name" value="Cyt_c/ubiquinol_Oxase_su3"/>
</dbReference>
<feature type="transmembrane region" description="Helical" evidence="11">
    <location>
        <begin position="221"/>
        <end position="246"/>
    </location>
</feature>
<keyword evidence="13" id="KW-0560">Oxidoreductase</keyword>
<gene>
    <name evidence="13" type="primary">ctaE_1</name>
    <name evidence="13" type="ORF">LMG28138_02638</name>
</gene>
<feature type="transmembrane region" description="Helical" evidence="11">
    <location>
        <begin position="266"/>
        <end position="284"/>
    </location>
</feature>
<proteinExistence type="inferred from homology"/>
<keyword evidence="4 10" id="KW-0812">Transmembrane</keyword>
<evidence type="ECO:0000256" key="10">
    <source>
        <dbReference type="RuleBase" id="RU003376"/>
    </source>
</evidence>
<dbReference type="GO" id="GO:0016491">
    <property type="term" value="F:oxidoreductase activity"/>
    <property type="evidence" value="ECO:0007669"/>
    <property type="project" value="UniProtKB-KW"/>
</dbReference>
<accession>A0A6S7BHD1</accession>
<dbReference type="EC" id="7.1.1.9" evidence="3"/>
<evidence type="ECO:0000256" key="5">
    <source>
        <dbReference type="ARBA" id="ARBA00022967"/>
    </source>
</evidence>
<organism evidence="13 14">
    <name type="scientific">Pararobbsia alpina</name>
    <dbReference type="NCBI Taxonomy" id="621374"/>
    <lineage>
        <taxon>Bacteria</taxon>
        <taxon>Pseudomonadati</taxon>
        <taxon>Pseudomonadota</taxon>
        <taxon>Betaproteobacteria</taxon>
        <taxon>Burkholderiales</taxon>
        <taxon>Burkholderiaceae</taxon>
        <taxon>Pararobbsia</taxon>
    </lineage>
</organism>
<dbReference type="FunFam" id="1.20.120.80:FF:000003">
    <property type="entry name" value="Cytochrome c oxidase subunit 3"/>
    <property type="match status" value="1"/>
</dbReference>
<keyword evidence="6 11" id="KW-1133">Transmembrane helix</keyword>
<feature type="transmembrane region" description="Helical" evidence="11">
    <location>
        <begin position="181"/>
        <end position="201"/>
    </location>
</feature>
<dbReference type="PANTHER" id="PTHR11403">
    <property type="entry name" value="CYTOCHROME C OXIDASE SUBUNIT III"/>
    <property type="match status" value="1"/>
</dbReference>
<comment type="similarity">
    <text evidence="2 10">Belongs to the cytochrome c oxidase subunit 3 family.</text>
</comment>
<evidence type="ECO:0000259" key="12">
    <source>
        <dbReference type="PROSITE" id="PS50253"/>
    </source>
</evidence>
<evidence type="ECO:0000256" key="9">
    <source>
        <dbReference type="ARBA" id="ARBA00031625"/>
    </source>
</evidence>
<dbReference type="EMBL" id="CADIKM010000010">
    <property type="protein sequence ID" value="CAB3788583.1"/>
    <property type="molecule type" value="Genomic_DNA"/>
</dbReference>
<dbReference type="Pfam" id="PF00510">
    <property type="entry name" value="COX3"/>
    <property type="match status" value="1"/>
</dbReference>
<dbReference type="InterPro" id="IPR035973">
    <property type="entry name" value="Cyt_c_oxidase_su3-like_sf"/>
</dbReference>
<feature type="transmembrane region" description="Helical" evidence="11">
    <location>
        <begin position="20"/>
        <end position="37"/>
    </location>
</feature>
<feature type="domain" description="Heme-copper oxidase subunit III family profile" evidence="12">
    <location>
        <begin position="6"/>
        <end position="285"/>
    </location>
</feature>
<dbReference type="GO" id="GO:0005886">
    <property type="term" value="C:plasma membrane"/>
    <property type="evidence" value="ECO:0007669"/>
    <property type="project" value="UniProtKB-SubCell"/>
</dbReference>
<dbReference type="GO" id="GO:0004129">
    <property type="term" value="F:cytochrome-c oxidase activity"/>
    <property type="evidence" value="ECO:0007669"/>
    <property type="project" value="UniProtKB-EC"/>
</dbReference>
<dbReference type="InterPro" id="IPR033945">
    <property type="entry name" value="Cyt_c_oxase_su3_dom"/>
</dbReference>
<dbReference type="Gene3D" id="1.10.287.70">
    <property type="match status" value="1"/>
</dbReference>
<dbReference type="AlphaFoldDB" id="A0A6S7BHD1"/>
<sequence length="285" mass="32410">MNAQNQSPYYFIPQPSRHPITAAIGLLCMMFSLAAWLNGEALAPLGFVVGLAWLLFVLWHWFGDSISESEGGRYGLHVDKSYRWSMSWFIFSEVMFFSAFFGALFYTREFAQVALGSLDSKLLWPDFAAVWPNNGPANLVAHFKSMTPWPVPTINTALLLSSGATLTVAHHALREDHRKKTIFWLAATILLGVTFLFFQGFEYFHAYNELNLKLSSGAYGSTFFLLTGFHGFHVTLGALMLTVVLVRVIRGHFKPDHHFAFEGAAWYWHFVDVVWLGLYVVVYWM</sequence>
<protein>
    <recommendedName>
        <fullName evidence="3">cytochrome-c oxidase</fullName>
        <ecNumber evidence="3">7.1.1.9</ecNumber>
    </recommendedName>
    <alternativeName>
        <fullName evidence="8">Cytochrome aa3 subunit 3</fullName>
    </alternativeName>
    <alternativeName>
        <fullName evidence="9">Cytochrome c oxidase polypeptide III</fullName>
    </alternativeName>
</protein>
<evidence type="ECO:0000256" key="7">
    <source>
        <dbReference type="ARBA" id="ARBA00023136"/>
    </source>
</evidence>
<evidence type="ECO:0000256" key="11">
    <source>
        <dbReference type="SAM" id="Phobius"/>
    </source>
</evidence>
<keyword evidence="14" id="KW-1185">Reference proteome</keyword>
<dbReference type="InterPro" id="IPR013833">
    <property type="entry name" value="Cyt_c_oxidase_su3_a-hlx"/>
</dbReference>
<dbReference type="CDD" id="cd01665">
    <property type="entry name" value="Cyt_c_Oxidase_III"/>
    <property type="match status" value="1"/>
</dbReference>
<comment type="subcellular location">
    <subcellularLocation>
        <location evidence="10">Cell membrane</location>
        <topology evidence="10">Multi-pass membrane protein</topology>
    </subcellularLocation>
    <subcellularLocation>
        <location evidence="1">Membrane</location>
        <topology evidence="1">Multi-pass membrane protein</topology>
    </subcellularLocation>
</comment>
<dbReference type="PROSITE" id="PS50253">
    <property type="entry name" value="COX3"/>
    <property type="match status" value="1"/>
</dbReference>
<evidence type="ECO:0000256" key="2">
    <source>
        <dbReference type="ARBA" id="ARBA00010581"/>
    </source>
</evidence>
<dbReference type="Proteomes" id="UP000494115">
    <property type="component" value="Unassembled WGS sequence"/>
</dbReference>
<feature type="transmembrane region" description="Helical" evidence="11">
    <location>
        <begin position="84"/>
        <end position="106"/>
    </location>
</feature>
<name>A0A6S7BHD1_9BURK</name>
<feature type="transmembrane region" description="Helical" evidence="11">
    <location>
        <begin position="43"/>
        <end position="63"/>
    </location>
</feature>
<evidence type="ECO:0000256" key="1">
    <source>
        <dbReference type="ARBA" id="ARBA00004141"/>
    </source>
</evidence>
<evidence type="ECO:0000313" key="13">
    <source>
        <dbReference type="EMBL" id="CAB3788583.1"/>
    </source>
</evidence>
<feature type="transmembrane region" description="Helical" evidence="11">
    <location>
        <begin position="149"/>
        <end position="169"/>
    </location>
</feature>
<dbReference type="RefSeq" id="WP_175105201.1">
    <property type="nucleotide sequence ID" value="NZ_CADIKM010000010.1"/>
</dbReference>
<evidence type="ECO:0000256" key="4">
    <source>
        <dbReference type="ARBA" id="ARBA00022692"/>
    </source>
</evidence>
<reference evidence="13 14" key="1">
    <citation type="submission" date="2020-04" db="EMBL/GenBank/DDBJ databases">
        <authorList>
            <person name="De Canck E."/>
        </authorList>
    </citation>
    <scope>NUCLEOTIDE SEQUENCE [LARGE SCALE GENOMIC DNA]</scope>
    <source>
        <strain evidence="13 14">LMG 28138</strain>
    </source>
</reference>